<evidence type="ECO:0000313" key="3">
    <source>
        <dbReference type="EMBL" id="MPC92027.1"/>
    </source>
</evidence>
<evidence type="ECO:0000313" key="4">
    <source>
        <dbReference type="Proteomes" id="UP000324222"/>
    </source>
</evidence>
<dbReference type="InterPro" id="IPR015424">
    <property type="entry name" value="PyrdxlP-dep_Trfase"/>
</dbReference>
<accession>A0A5B7JF88</accession>
<dbReference type="PANTHER" id="PTHR21152:SF40">
    <property type="entry name" value="ALANINE--GLYOXYLATE AMINOTRANSFERASE"/>
    <property type="match status" value="1"/>
</dbReference>
<dbReference type="InterPro" id="IPR015421">
    <property type="entry name" value="PyrdxlP-dep_Trfase_major"/>
</dbReference>
<gene>
    <name evidence="3" type="primary">AGXT_1</name>
    <name evidence="3" type="ORF">E2C01_087097</name>
</gene>
<reference evidence="3 4" key="1">
    <citation type="submission" date="2019-05" db="EMBL/GenBank/DDBJ databases">
        <title>Another draft genome of Portunus trituberculatus and its Hox gene families provides insights of decapod evolution.</title>
        <authorList>
            <person name="Jeong J.-H."/>
            <person name="Song I."/>
            <person name="Kim S."/>
            <person name="Choi T."/>
            <person name="Kim D."/>
            <person name="Ryu S."/>
            <person name="Kim W."/>
        </authorList>
    </citation>
    <scope>NUCLEOTIDE SEQUENCE [LARGE SCALE GENOMIC DNA]</scope>
    <source>
        <tissue evidence="3">Muscle</tissue>
    </source>
</reference>
<dbReference type="AlphaFoldDB" id="A0A5B7JF88"/>
<evidence type="ECO:0000256" key="2">
    <source>
        <dbReference type="ARBA" id="ARBA00022898"/>
    </source>
</evidence>
<sequence length="88" mass="9656">MDEVKEGLRYLFQTRSDVVCCVSGTGHAGMEATMCNLLEPKDIILIAENGIWGERAADMASRHGKGNATLLIQGRGNNCMLTWKASWL</sequence>
<comment type="caution">
    <text evidence="3">The sequence shown here is derived from an EMBL/GenBank/DDBJ whole genome shotgun (WGS) entry which is preliminary data.</text>
</comment>
<dbReference type="Gene3D" id="3.40.640.10">
    <property type="entry name" value="Type I PLP-dependent aspartate aminotransferase-like (Major domain)"/>
    <property type="match status" value="1"/>
</dbReference>
<keyword evidence="3" id="KW-0032">Aminotransferase</keyword>
<organism evidence="3 4">
    <name type="scientific">Portunus trituberculatus</name>
    <name type="common">Swimming crab</name>
    <name type="synonym">Neptunus trituberculatus</name>
    <dbReference type="NCBI Taxonomy" id="210409"/>
    <lineage>
        <taxon>Eukaryota</taxon>
        <taxon>Metazoa</taxon>
        <taxon>Ecdysozoa</taxon>
        <taxon>Arthropoda</taxon>
        <taxon>Crustacea</taxon>
        <taxon>Multicrustacea</taxon>
        <taxon>Malacostraca</taxon>
        <taxon>Eumalacostraca</taxon>
        <taxon>Eucarida</taxon>
        <taxon>Decapoda</taxon>
        <taxon>Pleocyemata</taxon>
        <taxon>Brachyura</taxon>
        <taxon>Eubrachyura</taxon>
        <taxon>Portunoidea</taxon>
        <taxon>Portunidae</taxon>
        <taxon>Portuninae</taxon>
        <taxon>Portunus</taxon>
    </lineage>
</organism>
<dbReference type="Proteomes" id="UP000324222">
    <property type="component" value="Unassembled WGS sequence"/>
</dbReference>
<evidence type="ECO:0000256" key="1">
    <source>
        <dbReference type="ARBA" id="ARBA00001933"/>
    </source>
</evidence>
<comment type="cofactor">
    <cofactor evidence="1">
        <name>pyridoxal 5'-phosphate</name>
        <dbReference type="ChEBI" id="CHEBI:597326"/>
    </cofactor>
</comment>
<keyword evidence="4" id="KW-1185">Reference proteome</keyword>
<dbReference type="PANTHER" id="PTHR21152">
    <property type="entry name" value="AMINOTRANSFERASE CLASS V"/>
    <property type="match status" value="1"/>
</dbReference>
<dbReference type="EMBL" id="VSRR010089857">
    <property type="protein sequence ID" value="MPC92027.1"/>
    <property type="molecule type" value="Genomic_DNA"/>
</dbReference>
<dbReference type="GO" id="GO:0004760">
    <property type="term" value="F:L-serine-pyruvate transaminase activity"/>
    <property type="evidence" value="ECO:0007669"/>
    <property type="project" value="TreeGrafter"/>
</dbReference>
<dbReference type="GO" id="GO:0019265">
    <property type="term" value="P:glycine biosynthetic process, by transamination of glyoxylate"/>
    <property type="evidence" value="ECO:0007669"/>
    <property type="project" value="TreeGrafter"/>
</dbReference>
<keyword evidence="2" id="KW-0663">Pyridoxal phosphate</keyword>
<dbReference type="GO" id="GO:0005777">
    <property type="term" value="C:peroxisome"/>
    <property type="evidence" value="ECO:0007669"/>
    <property type="project" value="TreeGrafter"/>
</dbReference>
<proteinExistence type="predicted"/>
<dbReference type="GO" id="GO:0008453">
    <property type="term" value="F:alanine-glyoxylate transaminase activity"/>
    <property type="evidence" value="ECO:0007669"/>
    <property type="project" value="TreeGrafter"/>
</dbReference>
<dbReference type="SUPFAM" id="SSF53383">
    <property type="entry name" value="PLP-dependent transferases"/>
    <property type="match status" value="1"/>
</dbReference>
<name>A0A5B7JF88_PORTR</name>
<dbReference type="OrthoDB" id="7403325at2759"/>
<keyword evidence="3" id="KW-0670">Pyruvate</keyword>
<keyword evidence="3" id="KW-0808">Transferase</keyword>
<protein>
    <submittedName>
        <fullName evidence="3">Serine--pyruvate aminotransferase, mitochondrial</fullName>
    </submittedName>
</protein>